<feature type="region of interest" description="Disordered" evidence="1">
    <location>
        <begin position="30"/>
        <end position="53"/>
    </location>
</feature>
<evidence type="ECO:0000259" key="3">
    <source>
        <dbReference type="Pfam" id="PF10708"/>
    </source>
</evidence>
<name>A0ABT0ZBH4_9ACTN</name>
<protein>
    <submittedName>
        <fullName evidence="4">DUF2510 domain-containing protein</fullName>
    </submittedName>
</protein>
<evidence type="ECO:0000256" key="2">
    <source>
        <dbReference type="SAM" id="Phobius"/>
    </source>
</evidence>
<reference evidence="4 5" key="1">
    <citation type="submission" date="2022-05" db="EMBL/GenBank/DDBJ databases">
        <title>Streptomyces sp. nov. RY43-2 isolated from soil of a peat swamp forest.</title>
        <authorList>
            <person name="Kanchanasin P."/>
            <person name="Tanasupawat S."/>
            <person name="Phongsopitanun W."/>
        </authorList>
    </citation>
    <scope>NUCLEOTIDE SEQUENCE [LARGE SCALE GENOMIC DNA]</scope>
    <source>
        <strain evidence="4 5">RY43-2</strain>
    </source>
</reference>
<organism evidence="4 5">
    <name type="scientific">Streptomyces macrolidinus</name>
    <dbReference type="NCBI Taxonomy" id="2952607"/>
    <lineage>
        <taxon>Bacteria</taxon>
        <taxon>Bacillati</taxon>
        <taxon>Actinomycetota</taxon>
        <taxon>Actinomycetes</taxon>
        <taxon>Kitasatosporales</taxon>
        <taxon>Streptomycetaceae</taxon>
        <taxon>Streptomyces</taxon>
    </lineage>
</organism>
<feature type="domain" description="DUF2510" evidence="3">
    <location>
        <begin position="7"/>
        <end position="35"/>
    </location>
</feature>
<keyword evidence="2" id="KW-0472">Membrane</keyword>
<feature type="transmembrane region" description="Helical" evidence="2">
    <location>
        <begin position="57"/>
        <end position="78"/>
    </location>
</feature>
<comment type="caution">
    <text evidence="4">The sequence shown here is derived from an EMBL/GenBank/DDBJ whole genome shotgun (WGS) entry which is preliminary data.</text>
</comment>
<evidence type="ECO:0000313" key="5">
    <source>
        <dbReference type="Proteomes" id="UP001523219"/>
    </source>
</evidence>
<feature type="compositionally biased region" description="Low complexity" evidence="1">
    <location>
        <begin position="100"/>
        <end position="116"/>
    </location>
</feature>
<evidence type="ECO:0000313" key="4">
    <source>
        <dbReference type="EMBL" id="MCN9240881.1"/>
    </source>
</evidence>
<evidence type="ECO:0000256" key="1">
    <source>
        <dbReference type="SAM" id="MobiDB-lite"/>
    </source>
</evidence>
<dbReference type="EMBL" id="JAMWMR010000005">
    <property type="protein sequence ID" value="MCN9240881.1"/>
    <property type="molecule type" value="Genomic_DNA"/>
</dbReference>
<dbReference type="InterPro" id="IPR018929">
    <property type="entry name" value="DUF2510"/>
</dbReference>
<keyword evidence="5" id="KW-1185">Reference proteome</keyword>
<gene>
    <name evidence="4" type="ORF">NGF19_08750</name>
</gene>
<feature type="region of interest" description="Disordered" evidence="1">
    <location>
        <begin position="83"/>
        <end position="119"/>
    </location>
</feature>
<feature type="region of interest" description="Disordered" evidence="1">
    <location>
        <begin position="283"/>
        <end position="303"/>
    </location>
</feature>
<sequence length="303" mass="31253">MSSAPPPGWYRDPSYPLTERWWDGAAWSDHRRQPRIPEQPLASPPPPGSGNSRRTKVIALATAGVVLVAGVVVGAVVLGRGGGDDAHAASSPTPTPPTPTDTTDSPSPSPSGSGDPHVVVDQLNGVTYPVLKGWGLPDEPLDDTTVLTTDPERFDCPGDPGLCYHGLVYSRTGATGTSLENLVKDDIKEAADVAYGPNGLGARPYGDITSHQVVKSGQVAVAGRAGYFVRWRVNTTKGSGGYVESMAFPSSTGSQAPVLVRFVFQAGPDGPPLADMDRITQGIRSVDGSGTGGGVGSSIGTGQ</sequence>
<dbReference type="RefSeq" id="WP_252423758.1">
    <property type="nucleotide sequence ID" value="NZ_JAMWMR010000005.1"/>
</dbReference>
<accession>A0ABT0ZBH4</accession>
<feature type="compositionally biased region" description="Gly residues" evidence="1">
    <location>
        <begin position="289"/>
        <end position="303"/>
    </location>
</feature>
<dbReference type="Pfam" id="PF10708">
    <property type="entry name" value="DUF2510"/>
    <property type="match status" value="1"/>
</dbReference>
<keyword evidence="2" id="KW-0812">Transmembrane</keyword>
<dbReference type="Proteomes" id="UP001523219">
    <property type="component" value="Unassembled WGS sequence"/>
</dbReference>
<keyword evidence="2" id="KW-1133">Transmembrane helix</keyword>
<proteinExistence type="predicted"/>